<feature type="region of interest" description="Disordered" evidence="1">
    <location>
        <begin position="242"/>
        <end position="324"/>
    </location>
</feature>
<evidence type="ECO:0000256" key="1">
    <source>
        <dbReference type="SAM" id="MobiDB-lite"/>
    </source>
</evidence>
<gene>
    <name evidence="2" type="ORF">N1851_020175</name>
</gene>
<proteinExistence type="predicted"/>
<feature type="compositionally biased region" description="Pro residues" evidence="1">
    <location>
        <begin position="24"/>
        <end position="37"/>
    </location>
</feature>
<keyword evidence="3" id="KW-1185">Reference proteome</keyword>
<dbReference type="PANTHER" id="PTHR47773">
    <property type="entry name" value="SI:DKEY-9I5.2-RELATED"/>
    <property type="match status" value="1"/>
</dbReference>
<name>A0AA47ML95_MERPO</name>
<comment type="caution">
    <text evidence="2">The sequence shown here is derived from an EMBL/GenBank/DDBJ whole genome shotgun (WGS) entry which is preliminary data.</text>
</comment>
<dbReference type="Proteomes" id="UP001174136">
    <property type="component" value="Unassembled WGS sequence"/>
</dbReference>
<dbReference type="AlphaFoldDB" id="A0AA47ML95"/>
<reference evidence="2" key="1">
    <citation type="journal article" date="2023" name="Front. Mar. Sci.">
        <title>A new Merluccius polli reference genome to investigate the effects of global change in West African waters.</title>
        <authorList>
            <person name="Mateo J.L."/>
            <person name="Blanco-Fernandez C."/>
            <person name="Garcia-Vazquez E."/>
            <person name="Machado-Schiaffino G."/>
        </authorList>
    </citation>
    <scope>NUCLEOTIDE SEQUENCE</scope>
    <source>
        <strain evidence="2">C29</strain>
        <tissue evidence="2">Fin</tissue>
    </source>
</reference>
<accession>A0AA47ML95</accession>
<feature type="region of interest" description="Disordered" evidence="1">
    <location>
        <begin position="13"/>
        <end position="58"/>
    </location>
</feature>
<dbReference type="PANTHER" id="PTHR47773:SF1">
    <property type="entry name" value="C2H2-TYPE DOMAIN-CONTAINING PROTEIN"/>
    <property type="match status" value="1"/>
</dbReference>
<protein>
    <submittedName>
        <fullName evidence="2">Uncharacterized protein</fullName>
    </submittedName>
</protein>
<feature type="compositionally biased region" description="Low complexity" evidence="1">
    <location>
        <begin position="253"/>
        <end position="305"/>
    </location>
</feature>
<organism evidence="2 3">
    <name type="scientific">Merluccius polli</name>
    <name type="common">Benguela hake</name>
    <name type="synonym">Merluccius cadenati</name>
    <dbReference type="NCBI Taxonomy" id="89951"/>
    <lineage>
        <taxon>Eukaryota</taxon>
        <taxon>Metazoa</taxon>
        <taxon>Chordata</taxon>
        <taxon>Craniata</taxon>
        <taxon>Vertebrata</taxon>
        <taxon>Euteleostomi</taxon>
        <taxon>Actinopterygii</taxon>
        <taxon>Neopterygii</taxon>
        <taxon>Teleostei</taxon>
        <taxon>Neoteleostei</taxon>
        <taxon>Acanthomorphata</taxon>
        <taxon>Zeiogadaria</taxon>
        <taxon>Gadariae</taxon>
        <taxon>Gadiformes</taxon>
        <taxon>Gadoidei</taxon>
        <taxon>Merlucciidae</taxon>
        <taxon>Merluccius</taxon>
    </lineage>
</organism>
<dbReference type="EMBL" id="JAOPHQ010003707">
    <property type="protein sequence ID" value="KAK0142136.1"/>
    <property type="molecule type" value="Genomic_DNA"/>
</dbReference>
<evidence type="ECO:0000313" key="3">
    <source>
        <dbReference type="Proteomes" id="UP001174136"/>
    </source>
</evidence>
<sequence>MCLTSQLLRWTRGQGNQLTHPRPSHPVRPLPPSPHPHSPGRSSPEPQQAAEDYRGPDDQPGYLAVVQLATALVGLRYDQALSEGRVDELIGLYEALSTYDRARVLYPPRYRDRPARGRFMAAKSHRTSIPGVESMRRCLVGQTSGPASSPSTSRLVEAVCTQLCRLYPSGTRVHSVRRSRWDCILLRYQHIRDLVLGHQRLMARAPIQLYELNCRTLSLWYVHQDAAGEGEGCARCRRCSRGRTTSGSGLGSGSSDSGSSDSGSSDSGSSDSGSSDSGSSDSGGSAGPRSTAGGSSSGSSSNGGAYRPGDDGSGKGGGRSGSSTGCGSTGLLSWPYHQQLLLQLLQQDLFQLHSFSSWTSHCPSRPDCPYNTEWNRRNKAKERAQTGRVMSVRAGVPQVQKCRKCGQPKRRETGHSRYRSEHFCSAAAGKSVEDWLREMKERDPGRAPD</sequence>
<evidence type="ECO:0000313" key="2">
    <source>
        <dbReference type="EMBL" id="KAK0142136.1"/>
    </source>
</evidence>